<evidence type="ECO:0000313" key="1">
    <source>
        <dbReference type="EMBL" id="QHS97462.1"/>
    </source>
</evidence>
<dbReference type="EMBL" id="MN739297">
    <property type="protein sequence ID" value="QHS97462.1"/>
    <property type="molecule type" value="Genomic_DNA"/>
</dbReference>
<organism evidence="1">
    <name type="scientific">viral metagenome</name>
    <dbReference type="NCBI Taxonomy" id="1070528"/>
    <lineage>
        <taxon>unclassified sequences</taxon>
        <taxon>metagenomes</taxon>
        <taxon>organismal metagenomes</taxon>
    </lineage>
</organism>
<accession>A0A6C0BZE2</accession>
<dbReference type="AlphaFoldDB" id="A0A6C0BZE2"/>
<reference evidence="1" key="1">
    <citation type="journal article" date="2020" name="Nature">
        <title>Giant virus diversity and host interactions through global metagenomics.</title>
        <authorList>
            <person name="Schulz F."/>
            <person name="Roux S."/>
            <person name="Paez-Espino D."/>
            <person name="Jungbluth S."/>
            <person name="Walsh D.A."/>
            <person name="Denef V.J."/>
            <person name="McMahon K.D."/>
            <person name="Konstantinidis K.T."/>
            <person name="Eloe-Fadrosh E.A."/>
            <person name="Kyrpides N.C."/>
            <person name="Woyke T."/>
        </authorList>
    </citation>
    <scope>NUCLEOTIDE SEQUENCE</scope>
    <source>
        <strain evidence="1">GVMAG-M-3300020169-51</strain>
    </source>
</reference>
<proteinExistence type="predicted"/>
<sequence>MRFYVDNFNLNTIHPIREYQKKTKEETILLSYDGLYKYDSNNDLYKYKARGNKSTSFNADKYKIIETNTFWKKYDISLKIPFVFKKMNIKIFDFYIDKDIIFRVEKINKQISDYYFISDYSIDDYFLKDGIISFLSLFNNINNI</sequence>
<protein>
    <submittedName>
        <fullName evidence="1">Uncharacterized protein</fullName>
    </submittedName>
</protein>
<name>A0A6C0BZE2_9ZZZZ</name>